<dbReference type="AlphaFoldDB" id="A0A1M5N005"/>
<comment type="cofactor">
    <cofactor evidence="5">
        <name>[4Fe-4S] cluster</name>
        <dbReference type="ChEBI" id="CHEBI:49883"/>
    </cofactor>
    <text evidence="5">Binds 1 [4Fe-4S] cluster per subunit. The cluster is presumably bound at the interface of two monomers.</text>
</comment>
<keyword evidence="1 5" id="KW-0004">4Fe-4S</keyword>
<accession>A0A1M5N005</accession>
<protein>
    <recommendedName>
        <fullName evidence="5">Fe/S biogenesis protein NfuA</fullName>
    </recommendedName>
</protein>
<dbReference type="EMBL" id="FQXA01000002">
    <property type="protein sequence ID" value="SHG82861.1"/>
    <property type="molecule type" value="Genomic_DNA"/>
</dbReference>
<dbReference type="SUPFAM" id="SSF89360">
    <property type="entry name" value="HesB-like domain"/>
    <property type="match status" value="1"/>
</dbReference>
<evidence type="ECO:0000256" key="1">
    <source>
        <dbReference type="ARBA" id="ARBA00022485"/>
    </source>
</evidence>
<dbReference type="GO" id="GO:0051539">
    <property type="term" value="F:4 iron, 4 sulfur cluster binding"/>
    <property type="evidence" value="ECO:0007669"/>
    <property type="project" value="UniProtKB-UniRule"/>
</dbReference>
<evidence type="ECO:0000259" key="6">
    <source>
        <dbReference type="Pfam" id="PF01106"/>
    </source>
</evidence>
<dbReference type="InterPro" id="IPR001075">
    <property type="entry name" value="NIF_FeS_clus_asmbl_NifU_C"/>
</dbReference>
<name>A0A1M5N005_9GAMM</name>
<keyword evidence="2 5" id="KW-0479">Metal-binding</keyword>
<dbReference type="InterPro" id="IPR017726">
    <property type="entry name" value="Fe/S_biogenesis_protein_NfuA"/>
</dbReference>
<keyword evidence="3 5" id="KW-0408">Iron</keyword>
<dbReference type="PANTHER" id="PTHR11178:SF51">
    <property type="entry name" value="FE_S BIOGENESIS PROTEIN NFUA"/>
    <property type="match status" value="1"/>
</dbReference>
<feature type="binding site" evidence="5">
    <location>
        <position position="155"/>
    </location>
    <ligand>
        <name>[4Fe-4S] cluster</name>
        <dbReference type="ChEBI" id="CHEBI:49883"/>
    </ligand>
</feature>
<comment type="function">
    <text evidence="5">Involved in iron-sulfur cluster biogenesis. Binds a 4Fe-4S cluster, can transfer this cluster to apoproteins, and thereby intervenes in the maturation of Fe/S proteins. Could also act as a scaffold/chaperone for damaged Fe/S proteins.</text>
</comment>
<dbReference type="GO" id="GO:0016226">
    <property type="term" value="P:iron-sulfur cluster assembly"/>
    <property type="evidence" value="ECO:0007669"/>
    <property type="project" value="UniProtKB-UniRule"/>
</dbReference>
<dbReference type="PANTHER" id="PTHR11178">
    <property type="entry name" value="IRON-SULFUR CLUSTER SCAFFOLD PROTEIN NFU-RELATED"/>
    <property type="match status" value="1"/>
</dbReference>
<dbReference type="InterPro" id="IPR034904">
    <property type="entry name" value="FSCA_dom_sf"/>
</dbReference>
<sequence length="194" mass="21005">MSAITITEAAHDYLADLLEKQNTNGIGIRVFITQPGTPYAETCIAYCKPGEEKPDDVAIALKSFTAWIDGISEPFLEDALVDYATDRMGGQLTIKAPNAKVPMVNDDSPLNERINYYLQTEINPGLASHGGQVTLIDVVDEGVAVLQFGGGCQGCGQADVTLKEGIEKTLLARIPELKGVRDVTDHTNRDNAYY</sequence>
<dbReference type="RefSeq" id="WP_073299965.1">
    <property type="nucleotide sequence ID" value="NZ_FQXA01000002.1"/>
</dbReference>
<feature type="domain" description="NIF system FeS cluster assembly NifU C-terminal" evidence="6">
    <location>
        <begin position="114"/>
        <end position="180"/>
    </location>
</feature>
<dbReference type="HAMAP" id="MF_01637">
    <property type="entry name" value="Fe_S_biogen_NfuA"/>
    <property type="match status" value="1"/>
</dbReference>
<reference evidence="8 9" key="1">
    <citation type="submission" date="2016-11" db="EMBL/GenBank/DDBJ databases">
        <authorList>
            <person name="Jaros S."/>
            <person name="Januszkiewicz K."/>
            <person name="Wedrychowicz H."/>
        </authorList>
    </citation>
    <scope>NUCLEOTIDE SEQUENCE [LARGE SCALE GENOMIC DNA]</scope>
    <source>
        <strain evidence="8 9">DSM 18231</strain>
    </source>
</reference>
<dbReference type="GO" id="GO:0005506">
    <property type="term" value="F:iron ion binding"/>
    <property type="evidence" value="ECO:0007669"/>
    <property type="project" value="InterPro"/>
</dbReference>
<evidence type="ECO:0000256" key="5">
    <source>
        <dbReference type="HAMAP-Rule" id="MF_01637"/>
    </source>
</evidence>
<dbReference type="NCBIfam" id="TIGR03341">
    <property type="entry name" value="YhgI_GntY"/>
    <property type="match status" value="1"/>
</dbReference>
<dbReference type="InterPro" id="IPR000361">
    <property type="entry name" value="ATAP_core_dom"/>
</dbReference>
<evidence type="ECO:0000313" key="8">
    <source>
        <dbReference type="EMBL" id="SHG82861.1"/>
    </source>
</evidence>
<organism evidence="8 9">
    <name type="scientific">Stutzerimonas xanthomarina DSM 18231</name>
    <dbReference type="NCBI Taxonomy" id="1403346"/>
    <lineage>
        <taxon>Bacteria</taxon>
        <taxon>Pseudomonadati</taxon>
        <taxon>Pseudomonadota</taxon>
        <taxon>Gammaproteobacteria</taxon>
        <taxon>Pseudomonadales</taxon>
        <taxon>Pseudomonadaceae</taxon>
        <taxon>Stutzerimonas</taxon>
    </lineage>
</organism>
<dbReference type="Gene3D" id="2.60.300.12">
    <property type="entry name" value="HesB-like domain"/>
    <property type="match status" value="1"/>
</dbReference>
<evidence type="ECO:0000256" key="2">
    <source>
        <dbReference type="ARBA" id="ARBA00022723"/>
    </source>
</evidence>
<dbReference type="GeneID" id="98638039"/>
<keyword evidence="4 5" id="KW-0411">Iron-sulfur</keyword>
<comment type="subunit">
    <text evidence="5">Homodimer.</text>
</comment>
<comment type="similarity">
    <text evidence="5">Belongs to the NfuA family.</text>
</comment>
<feature type="domain" description="Core" evidence="7">
    <location>
        <begin position="4"/>
        <end position="100"/>
    </location>
</feature>
<dbReference type="SUPFAM" id="SSF117916">
    <property type="entry name" value="Fe-S cluster assembly (FSCA) domain-like"/>
    <property type="match status" value="1"/>
</dbReference>
<dbReference type="InterPro" id="IPR035903">
    <property type="entry name" value="HesB-like_dom_sf"/>
</dbReference>
<evidence type="ECO:0000256" key="4">
    <source>
        <dbReference type="ARBA" id="ARBA00023014"/>
    </source>
</evidence>
<feature type="binding site" evidence="5">
    <location>
        <position position="152"/>
    </location>
    <ligand>
        <name>[4Fe-4S] cluster</name>
        <dbReference type="ChEBI" id="CHEBI:49883"/>
    </ligand>
</feature>
<dbReference type="Proteomes" id="UP000184000">
    <property type="component" value="Unassembled WGS sequence"/>
</dbReference>
<evidence type="ECO:0000259" key="7">
    <source>
        <dbReference type="Pfam" id="PF01521"/>
    </source>
</evidence>
<dbReference type="GO" id="GO:0051604">
    <property type="term" value="P:protein maturation"/>
    <property type="evidence" value="ECO:0007669"/>
    <property type="project" value="UniProtKB-UniRule"/>
</dbReference>
<dbReference type="Gene3D" id="3.30.300.130">
    <property type="entry name" value="Fe-S cluster assembly (FSCA)"/>
    <property type="match status" value="1"/>
</dbReference>
<evidence type="ECO:0000256" key="3">
    <source>
        <dbReference type="ARBA" id="ARBA00023004"/>
    </source>
</evidence>
<dbReference type="Pfam" id="PF01521">
    <property type="entry name" value="Fe-S_biosyn"/>
    <property type="match status" value="1"/>
</dbReference>
<gene>
    <name evidence="5" type="primary">nfuA</name>
    <name evidence="8" type="ORF">SAMN02744645_1590</name>
</gene>
<proteinExistence type="inferred from homology"/>
<dbReference type="Pfam" id="PF01106">
    <property type="entry name" value="NifU"/>
    <property type="match status" value="1"/>
</dbReference>
<evidence type="ECO:0000313" key="9">
    <source>
        <dbReference type="Proteomes" id="UP000184000"/>
    </source>
</evidence>